<keyword evidence="1" id="KW-0472">Membrane</keyword>
<reference evidence="2 4" key="1">
    <citation type="submission" date="2019-09" db="EMBL/GenBank/DDBJ databases">
        <authorList>
            <person name="Ou C."/>
        </authorList>
    </citation>
    <scope>NUCLEOTIDE SEQUENCE [LARGE SCALE GENOMIC DNA]</scope>
    <source>
        <strain evidence="2">S2</strain>
        <tissue evidence="2">Leaf</tissue>
    </source>
</reference>
<name>A0A5N5GXS9_9ROSA</name>
<feature type="transmembrane region" description="Helical" evidence="1">
    <location>
        <begin position="118"/>
        <end position="140"/>
    </location>
</feature>
<keyword evidence="1" id="KW-0812">Transmembrane</keyword>
<reference evidence="2 4" key="2">
    <citation type="submission" date="2019-11" db="EMBL/GenBank/DDBJ databases">
        <title>A de novo genome assembly of a pear dwarfing rootstock.</title>
        <authorList>
            <person name="Wang F."/>
            <person name="Wang J."/>
            <person name="Li S."/>
            <person name="Zhang Y."/>
            <person name="Fang M."/>
            <person name="Ma L."/>
            <person name="Zhao Y."/>
            <person name="Jiang S."/>
        </authorList>
    </citation>
    <scope>NUCLEOTIDE SEQUENCE [LARGE SCALE GENOMIC DNA]</scope>
    <source>
        <strain evidence="2">S2</strain>
        <tissue evidence="2">Leaf</tissue>
    </source>
</reference>
<protein>
    <submittedName>
        <fullName evidence="2">Protein ZINC INDUCED FACILITATOR-LIKE 1-like</fullName>
    </submittedName>
</protein>
<keyword evidence="1" id="KW-1133">Transmembrane helix</keyword>
<accession>A0A5N5GXS9</accession>
<comment type="caution">
    <text evidence="2">The sequence shown here is derived from an EMBL/GenBank/DDBJ whole genome shotgun (WGS) entry which is preliminary data.</text>
</comment>
<dbReference type="AlphaFoldDB" id="A0A5N5GXS9"/>
<dbReference type="Proteomes" id="UP000327157">
    <property type="component" value="Unassembled WGS sequence"/>
</dbReference>
<evidence type="ECO:0000313" key="3">
    <source>
        <dbReference type="EMBL" id="KAB2634600.1"/>
    </source>
</evidence>
<proteinExistence type="predicted"/>
<gene>
    <name evidence="3" type="ORF">D8674_041774</name>
    <name evidence="2" type="ORF">D8674_041783</name>
</gene>
<evidence type="ECO:0000313" key="4">
    <source>
        <dbReference type="Proteomes" id="UP000327157"/>
    </source>
</evidence>
<sequence>MEANLILFQRSLRQQAHFAPELFNDKVDSAPHRRTPRLPLAVAHLALPRRCTPYQNSNQCTDNIIALSKPLFFDGPPSRSLLLKLLEPISKDMKTSKDPHPLCNEKDEGITKRKQVNILTYLSLGGRPFVFGLGFGLLIISSHPMLE</sequence>
<organism evidence="2 4">
    <name type="scientific">Pyrus ussuriensis x Pyrus communis</name>
    <dbReference type="NCBI Taxonomy" id="2448454"/>
    <lineage>
        <taxon>Eukaryota</taxon>
        <taxon>Viridiplantae</taxon>
        <taxon>Streptophyta</taxon>
        <taxon>Embryophyta</taxon>
        <taxon>Tracheophyta</taxon>
        <taxon>Spermatophyta</taxon>
        <taxon>Magnoliopsida</taxon>
        <taxon>eudicotyledons</taxon>
        <taxon>Gunneridae</taxon>
        <taxon>Pentapetalae</taxon>
        <taxon>rosids</taxon>
        <taxon>fabids</taxon>
        <taxon>Rosales</taxon>
        <taxon>Rosaceae</taxon>
        <taxon>Amygdaloideae</taxon>
        <taxon>Maleae</taxon>
        <taxon>Pyrus</taxon>
    </lineage>
</organism>
<dbReference type="EMBL" id="SMOL01000044">
    <property type="protein sequence ID" value="KAB2634600.1"/>
    <property type="molecule type" value="Genomic_DNA"/>
</dbReference>
<evidence type="ECO:0000313" key="2">
    <source>
        <dbReference type="EMBL" id="KAB2620158.1"/>
    </source>
</evidence>
<dbReference type="EMBL" id="SMOL01000357">
    <property type="protein sequence ID" value="KAB2620158.1"/>
    <property type="molecule type" value="Genomic_DNA"/>
</dbReference>
<keyword evidence="4" id="KW-1185">Reference proteome</keyword>
<evidence type="ECO:0000256" key="1">
    <source>
        <dbReference type="SAM" id="Phobius"/>
    </source>
</evidence>